<dbReference type="Pfam" id="PF24764">
    <property type="entry name" value="rva_4"/>
    <property type="match status" value="1"/>
</dbReference>
<evidence type="ECO:0000313" key="4">
    <source>
        <dbReference type="Proteomes" id="UP000620124"/>
    </source>
</evidence>
<organism evidence="3 4">
    <name type="scientific">Mycena venus</name>
    <dbReference type="NCBI Taxonomy" id="2733690"/>
    <lineage>
        <taxon>Eukaryota</taxon>
        <taxon>Fungi</taxon>
        <taxon>Dikarya</taxon>
        <taxon>Basidiomycota</taxon>
        <taxon>Agaricomycotina</taxon>
        <taxon>Agaricomycetes</taxon>
        <taxon>Agaricomycetidae</taxon>
        <taxon>Agaricales</taxon>
        <taxon>Marasmiineae</taxon>
        <taxon>Mycenaceae</taxon>
        <taxon>Mycena</taxon>
    </lineage>
</organism>
<keyword evidence="1" id="KW-0694">RNA-binding</keyword>
<feature type="domain" description="Integrase catalytic" evidence="2">
    <location>
        <begin position="217"/>
        <end position="304"/>
    </location>
</feature>
<dbReference type="PANTHER" id="PTHR46791:SF5">
    <property type="entry name" value="CLR5 DOMAIN-CONTAINING PROTEIN-RELATED"/>
    <property type="match status" value="1"/>
</dbReference>
<dbReference type="InterPro" id="IPR036397">
    <property type="entry name" value="RNaseH_sf"/>
</dbReference>
<dbReference type="Gene3D" id="3.30.420.10">
    <property type="entry name" value="Ribonuclease H-like superfamily/Ribonuclease H"/>
    <property type="match status" value="1"/>
</dbReference>
<name>A0A8H6XRY8_9AGAR</name>
<evidence type="ECO:0000256" key="1">
    <source>
        <dbReference type="ARBA" id="ARBA00022884"/>
    </source>
</evidence>
<dbReference type="GO" id="GO:0005634">
    <property type="term" value="C:nucleus"/>
    <property type="evidence" value="ECO:0007669"/>
    <property type="project" value="UniProtKB-ARBA"/>
</dbReference>
<comment type="caution">
    <text evidence="3">The sequence shown here is derived from an EMBL/GenBank/DDBJ whole genome shotgun (WGS) entry which is preliminary data.</text>
</comment>
<evidence type="ECO:0000259" key="2">
    <source>
        <dbReference type="PROSITE" id="PS50994"/>
    </source>
</evidence>
<dbReference type="InterPro" id="IPR058913">
    <property type="entry name" value="Integrase_dom_put"/>
</dbReference>
<dbReference type="GO" id="GO:0003723">
    <property type="term" value="F:RNA binding"/>
    <property type="evidence" value="ECO:0007669"/>
    <property type="project" value="UniProtKB-KW"/>
</dbReference>
<keyword evidence="4" id="KW-1185">Reference proteome</keyword>
<accession>A0A8H6XRY8</accession>
<dbReference type="GO" id="GO:0015074">
    <property type="term" value="P:DNA integration"/>
    <property type="evidence" value="ECO:0007669"/>
    <property type="project" value="InterPro"/>
</dbReference>
<dbReference type="SUPFAM" id="SSF53098">
    <property type="entry name" value="Ribonuclease H-like"/>
    <property type="match status" value="1"/>
</dbReference>
<dbReference type="EMBL" id="JACAZI010000013">
    <property type="protein sequence ID" value="KAF7345496.1"/>
    <property type="molecule type" value="Genomic_DNA"/>
</dbReference>
<protein>
    <recommendedName>
        <fullName evidence="2">Integrase catalytic domain-containing protein</fullName>
    </recommendedName>
</protein>
<sequence length="524" mass="59427">MSEPVQNIRVAYHILERNVIRALRTQRGDSAQLSLQVGEVLRLLQAAEQHRAAFPSTEYAVLQQSITAMVQQLDEARVLPLGGRPRIEIDPEFLAQAIQLRGPAHLASVFRCSARTVRRRLLHHGLSEPGQRVYNDTPQADGTIARSYTSTSRPVSTLTDSELDALLTSILEVFPDFGRRMLMGRLKSAGHHVPRDRITASYLRVHGTPGRFGVRSIHRKPYKVAGANSLWHHDGQHGLIRFKIVIHGFVDGKSRFVTAIRASNNNRADTVLDVFLCAVAEHGLPSRMRGDHGTENVLVAAYMEENRGVVRGSYIWGRSVHNTRIERLWYDVTHGFGQKWKRFFMDLEVHHGLNPLLPAHIWLLHHLFLDAINCDAQEWAAAWNSHLLQIRGERSRSPRDMYIFSMLQDGPRGLEYRAEPPSDDVEDPTTYGIDWDVADDSTLMTHLLDQNPQDWDEHNPFSPGQDALSHVPCDAPDAPSELTREHIAALDAELASTFDTSSRNMHVRRLVWMKAMEICNQFYM</sequence>
<dbReference type="AlphaFoldDB" id="A0A8H6XRY8"/>
<dbReference type="OrthoDB" id="3353107at2759"/>
<dbReference type="Proteomes" id="UP000620124">
    <property type="component" value="Unassembled WGS sequence"/>
</dbReference>
<dbReference type="InterPro" id="IPR012337">
    <property type="entry name" value="RNaseH-like_sf"/>
</dbReference>
<reference evidence="3" key="1">
    <citation type="submission" date="2020-05" db="EMBL/GenBank/DDBJ databases">
        <title>Mycena genomes resolve the evolution of fungal bioluminescence.</title>
        <authorList>
            <person name="Tsai I.J."/>
        </authorList>
    </citation>
    <scope>NUCLEOTIDE SEQUENCE</scope>
    <source>
        <strain evidence="3">CCC161011</strain>
    </source>
</reference>
<dbReference type="InterPro" id="IPR001584">
    <property type="entry name" value="Integrase_cat-core"/>
</dbReference>
<dbReference type="PROSITE" id="PS50994">
    <property type="entry name" value="INTEGRASE"/>
    <property type="match status" value="1"/>
</dbReference>
<proteinExistence type="predicted"/>
<gene>
    <name evidence="3" type="ORF">MVEN_01568100</name>
</gene>
<dbReference type="PANTHER" id="PTHR46791">
    <property type="entry name" value="EXPRESSED PROTEIN"/>
    <property type="match status" value="1"/>
</dbReference>
<evidence type="ECO:0000313" key="3">
    <source>
        <dbReference type="EMBL" id="KAF7345496.1"/>
    </source>
</evidence>